<accession>A0A377FXY4</accession>
<dbReference type="STRING" id="1397694.GCA_000702585_00468"/>
<dbReference type="Proteomes" id="UP000254060">
    <property type="component" value="Unassembled WGS sequence"/>
</dbReference>
<dbReference type="AlphaFoldDB" id="A0A377FXY4"/>
<gene>
    <name evidence="1" type="ORF">NCTC13163_03046</name>
</gene>
<reference evidence="1 2" key="1">
    <citation type="submission" date="2018-06" db="EMBL/GenBank/DDBJ databases">
        <authorList>
            <consortium name="Pathogen Informatics"/>
            <person name="Doyle S."/>
        </authorList>
    </citation>
    <scope>NUCLEOTIDE SEQUENCE [LARGE SCALE GENOMIC DNA]</scope>
    <source>
        <strain evidence="1 2">NCTC13163</strain>
    </source>
</reference>
<sequence length="243" mass="27744">MRTNEKIRTWVEVPSHDIYFRPFVSASPDSIGNVFIVGINPATPISKDAFSSVEEYINTICNRERFIEQIKTIRLSEGKSSLSRTRVGLNQFVNDLEEKSLGKINVIETNMNAYPTRRAKQLLQVDPDLIQYGSQIFRELFISYQPKVIIVHSKQALGELLVLLEKELLKPSVTFNPKVRLIDWIAAGPITFTYKDGTIGTILCSKHFMYHGHVGQSFQPLKEQVLAMFEQKKDLFARKGPIK</sequence>
<proteinExistence type="predicted"/>
<organism evidence="1 2">
    <name type="scientific">Exiguobacterium aurantiacum</name>
    <dbReference type="NCBI Taxonomy" id="33987"/>
    <lineage>
        <taxon>Bacteria</taxon>
        <taxon>Bacillati</taxon>
        <taxon>Bacillota</taxon>
        <taxon>Bacilli</taxon>
        <taxon>Bacillales</taxon>
        <taxon>Bacillales Family XII. Incertae Sedis</taxon>
        <taxon>Exiguobacterium</taxon>
    </lineage>
</organism>
<evidence type="ECO:0000313" key="2">
    <source>
        <dbReference type="Proteomes" id="UP000254060"/>
    </source>
</evidence>
<dbReference type="EMBL" id="UGGP01000001">
    <property type="protein sequence ID" value="STO09608.1"/>
    <property type="molecule type" value="Genomic_DNA"/>
</dbReference>
<protein>
    <recommendedName>
        <fullName evidence="3">Uracil DNA glycosylase superfamily</fullName>
    </recommendedName>
</protein>
<evidence type="ECO:0000313" key="1">
    <source>
        <dbReference type="EMBL" id="STO09608.1"/>
    </source>
</evidence>
<dbReference type="RefSeq" id="WP_029333972.1">
    <property type="nucleotide sequence ID" value="NZ_UGGP01000001.1"/>
</dbReference>
<evidence type="ECO:0008006" key="3">
    <source>
        <dbReference type="Google" id="ProtNLM"/>
    </source>
</evidence>
<dbReference type="OrthoDB" id="2733915at2"/>
<name>A0A377FXY4_9BACL</name>